<dbReference type="Proteomes" id="UP000250321">
    <property type="component" value="Unassembled WGS sequence"/>
</dbReference>
<gene>
    <name evidence="1" type="ORF">Pyn_31333</name>
</gene>
<dbReference type="AlphaFoldDB" id="A0A314YWH1"/>
<protein>
    <submittedName>
        <fullName evidence="1">Uncharacterized protein</fullName>
    </submittedName>
</protein>
<sequence length="85" mass="8782">METDIVGAAGNLVVVQVLEVIDSVVTAQGHMNVGGQEEVSVLDRTIASDSGILGTRGAARLTITVCNASKFPLAGCVLVMIVWVD</sequence>
<keyword evidence="2" id="KW-1185">Reference proteome</keyword>
<organism evidence="1 2">
    <name type="scientific">Prunus yedoensis var. nudiflora</name>
    <dbReference type="NCBI Taxonomy" id="2094558"/>
    <lineage>
        <taxon>Eukaryota</taxon>
        <taxon>Viridiplantae</taxon>
        <taxon>Streptophyta</taxon>
        <taxon>Embryophyta</taxon>
        <taxon>Tracheophyta</taxon>
        <taxon>Spermatophyta</taxon>
        <taxon>Magnoliopsida</taxon>
        <taxon>eudicotyledons</taxon>
        <taxon>Gunneridae</taxon>
        <taxon>Pentapetalae</taxon>
        <taxon>rosids</taxon>
        <taxon>fabids</taxon>
        <taxon>Rosales</taxon>
        <taxon>Rosaceae</taxon>
        <taxon>Amygdaloideae</taxon>
        <taxon>Amygdaleae</taxon>
        <taxon>Prunus</taxon>
    </lineage>
</organism>
<reference evidence="1 2" key="1">
    <citation type="submission" date="2018-02" db="EMBL/GenBank/DDBJ databases">
        <title>Draft genome of wild Prunus yedoensis var. nudiflora.</title>
        <authorList>
            <person name="Baek S."/>
            <person name="Kim J.-H."/>
            <person name="Choi K."/>
            <person name="Kim G.-B."/>
            <person name="Cho A."/>
            <person name="Jang H."/>
            <person name="Shin C.-H."/>
            <person name="Yu H.-J."/>
            <person name="Mun J.-H."/>
        </authorList>
    </citation>
    <scope>NUCLEOTIDE SEQUENCE [LARGE SCALE GENOMIC DNA]</scope>
    <source>
        <strain evidence="2">cv. Jeju island</strain>
        <tissue evidence="1">Leaf</tissue>
    </source>
</reference>
<evidence type="ECO:0000313" key="2">
    <source>
        <dbReference type="Proteomes" id="UP000250321"/>
    </source>
</evidence>
<name>A0A314YWH1_PRUYE</name>
<accession>A0A314YWH1</accession>
<proteinExistence type="predicted"/>
<dbReference type="EMBL" id="PJQY01000637">
    <property type="protein sequence ID" value="PQQ09188.1"/>
    <property type="molecule type" value="Genomic_DNA"/>
</dbReference>
<evidence type="ECO:0000313" key="1">
    <source>
        <dbReference type="EMBL" id="PQQ09188.1"/>
    </source>
</evidence>
<comment type="caution">
    <text evidence="1">The sequence shown here is derived from an EMBL/GenBank/DDBJ whole genome shotgun (WGS) entry which is preliminary data.</text>
</comment>